<dbReference type="RefSeq" id="XP_068361453.1">
    <property type="nucleotide sequence ID" value="XM_068492190.1"/>
</dbReference>
<reference evidence="3" key="1">
    <citation type="submission" date="2016-10" db="EMBL/GenBank/DDBJ databases">
        <authorList>
            <person name="Benchimol M."/>
            <person name="Almeida L.G."/>
            <person name="Vasconcelos A.T."/>
            <person name="Perreira-Neves A."/>
            <person name="Rosa I.A."/>
            <person name="Tasca T."/>
            <person name="Bogo M.R."/>
            <person name="de Souza W."/>
        </authorList>
    </citation>
    <scope>NUCLEOTIDE SEQUENCE [LARGE SCALE GENOMIC DNA]</scope>
    <source>
        <strain evidence="3">K</strain>
    </source>
</reference>
<dbReference type="InterPro" id="IPR001806">
    <property type="entry name" value="Small_GTPase"/>
</dbReference>
<dbReference type="SUPFAM" id="SSF52540">
    <property type="entry name" value="P-loop containing nucleoside triphosphate hydrolases"/>
    <property type="match status" value="1"/>
</dbReference>
<evidence type="ECO:0000256" key="2">
    <source>
        <dbReference type="SAM" id="MobiDB-lite"/>
    </source>
</evidence>
<protein>
    <submittedName>
        <fullName evidence="3">Vacuolar protein sorting-associated protein 21</fullName>
    </submittedName>
</protein>
<evidence type="ECO:0000313" key="3">
    <source>
        <dbReference type="EMBL" id="OHT08317.1"/>
    </source>
</evidence>
<dbReference type="AlphaFoldDB" id="A0A1J4KG39"/>
<organism evidence="3 4">
    <name type="scientific">Tritrichomonas foetus</name>
    <dbReference type="NCBI Taxonomy" id="1144522"/>
    <lineage>
        <taxon>Eukaryota</taxon>
        <taxon>Metamonada</taxon>
        <taxon>Parabasalia</taxon>
        <taxon>Tritrichomonadida</taxon>
        <taxon>Tritrichomonadidae</taxon>
        <taxon>Tritrichomonas</taxon>
    </lineage>
</organism>
<dbReference type="CDD" id="cd00154">
    <property type="entry name" value="Rab"/>
    <property type="match status" value="1"/>
</dbReference>
<dbReference type="GO" id="GO:0003924">
    <property type="term" value="F:GTPase activity"/>
    <property type="evidence" value="ECO:0007669"/>
    <property type="project" value="InterPro"/>
</dbReference>
<dbReference type="GeneID" id="94826894"/>
<dbReference type="FunFam" id="3.40.50.300:FF:000808">
    <property type="entry name" value="Small GTP-binding protein, putative"/>
    <property type="match status" value="1"/>
</dbReference>
<dbReference type="InterPro" id="IPR027417">
    <property type="entry name" value="P-loop_NTPase"/>
</dbReference>
<dbReference type="Gene3D" id="3.40.50.300">
    <property type="entry name" value="P-loop containing nucleotide triphosphate hydrolases"/>
    <property type="match status" value="1"/>
</dbReference>
<dbReference type="VEuPathDB" id="TrichDB:TRFO_04936"/>
<dbReference type="PANTHER" id="PTHR47978">
    <property type="match status" value="1"/>
</dbReference>
<accession>A0A1J4KG39</accession>
<dbReference type="SMART" id="SM00173">
    <property type="entry name" value="RAS"/>
    <property type="match status" value="1"/>
</dbReference>
<dbReference type="Proteomes" id="UP000179807">
    <property type="component" value="Unassembled WGS sequence"/>
</dbReference>
<gene>
    <name evidence="3" type="primary">VPS21</name>
    <name evidence="3" type="ORF">TRFO_04936</name>
</gene>
<dbReference type="Pfam" id="PF00071">
    <property type="entry name" value="Ras"/>
    <property type="match status" value="1"/>
</dbReference>
<sequence>MSVGSSIKIVLLGSAEVGKTSISTRYAMGSFDSSPQATIGVAFLTRSIKIGEEEVQLEIWDTAGQEKFKSVTLSYLRQARAVLCIYDLSKPETVRSAFDYAIDAKEKIDQNAIIAIIGNKSDICEDMPDEVIPKAEEHDFLYFTCSAKTGENIENVFSSVAKETLRNRHEETSETKVYLTGPNVPSQKKPCC</sequence>
<comment type="caution">
    <text evidence="3">The sequence shown here is derived from an EMBL/GenBank/DDBJ whole genome shotgun (WGS) entry which is preliminary data.</text>
</comment>
<keyword evidence="1" id="KW-0547">Nucleotide-binding</keyword>
<keyword evidence="4" id="KW-1185">Reference proteome</keyword>
<feature type="region of interest" description="Disordered" evidence="2">
    <location>
        <begin position="171"/>
        <end position="192"/>
    </location>
</feature>
<dbReference type="NCBIfam" id="TIGR00231">
    <property type="entry name" value="small_GTP"/>
    <property type="match status" value="1"/>
</dbReference>
<dbReference type="PROSITE" id="PS51421">
    <property type="entry name" value="RAS"/>
    <property type="match status" value="1"/>
</dbReference>
<evidence type="ECO:0000313" key="4">
    <source>
        <dbReference type="Proteomes" id="UP000179807"/>
    </source>
</evidence>
<dbReference type="InterPro" id="IPR005225">
    <property type="entry name" value="Small_GTP-bd"/>
</dbReference>
<dbReference type="PROSITE" id="PS51419">
    <property type="entry name" value="RAB"/>
    <property type="match status" value="1"/>
</dbReference>
<dbReference type="SMART" id="SM00174">
    <property type="entry name" value="RHO"/>
    <property type="match status" value="1"/>
</dbReference>
<dbReference type="SMART" id="SM00175">
    <property type="entry name" value="RAB"/>
    <property type="match status" value="1"/>
</dbReference>
<proteinExistence type="predicted"/>
<dbReference type="EMBL" id="MLAK01000671">
    <property type="protein sequence ID" value="OHT08317.1"/>
    <property type="molecule type" value="Genomic_DNA"/>
</dbReference>
<name>A0A1J4KG39_9EUKA</name>
<dbReference type="PRINTS" id="PR00449">
    <property type="entry name" value="RASTRNSFRMNG"/>
</dbReference>
<evidence type="ECO:0000256" key="1">
    <source>
        <dbReference type="ARBA" id="ARBA00022741"/>
    </source>
</evidence>
<dbReference type="OrthoDB" id="63533at2759"/>
<dbReference type="GO" id="GO:0005525">
    <property type="term" value="F:GTP binding"/>
    <property type="evidence" value="ECO:0007669"/>
    <property type="project" value="InterPro"/>
</dbReference>